<gene>
    <name evidence="3" type="ORF">DB30_00238</name>
</gene>
<dbReference type="SUPFAM" id="SSF52129">
    <property type="entry name" value="Caspase-like"/>
    <property type="match status" value="1"/>
</dbReference>
<evidence type="ECO:0000259" key="2">
    <source>
        <dbReference type="Pfam" id="PF00656"/>
    </source>
</evidence>
<organism evidence="3 4">
    <name type="scientific">Enhygromyxa salina</name>
    <dbReference type="NCBI Taxonomy" id="215803"/>
    <lineage>
        <taxon>Bacteria</taxon>
        <taxon>Pseudomonadati</taxon>
        <taxon>Myxococcota</taxon>
        <taxon>Polyangia</taxon>
        <taxon>Nannocystales</taxon>
        <taxon>Nannocystaceae</taxon>
        <taxon>Enhygromyxa</taxon>
    </lineage>
</organism>
<feature type="domain" description="Peptidase C14 caspase" evidence="2">
    <location>
        <begin position="38"/>
        <end position="255"/>
    </location>
</feature>
<feature type="compositionally biased region" description="Pro residues" evidence="1">
    <location>
        <begin position="730"/>
        <end position="745"/>
    </location>
</feature>
<sequence length="780" mass="83900">MVAGALALLGPQAAHAGRPEGPLPLAAVAPTVVAEPARFALVIGSNETTSKEQKPLRFADDDAARIAELWRELGAEVELLTVFDQASQARFSGLVKSSQQPTKSKLDAAWARLLTKMDAAAAAGREVELLIYYAGHGDVGPDGQGFLTLANGDTLTRHDLFSKLLGASPADHNHVIVDACRSEQFVLSRGEWQPDHGPADYGDSIREYLDGNHLGAHPNTGVVLAHSADQQTHEWERWEGGIFTHQLLSGLRGGADINGDGRIEYSELGAFVSAANSGVGDTRARLEVAVRPPRGDERAPLLVHERITDQRVLLFAGGDSGRYSLEDARGVRLADLNHASGQPAYLRLPSGAVFLYRHARADGSRDGEVKIAANETGVVALGRLEFHEPQSDARGPLDDALRTGLFKVAYGPGYYAGYTDQEQLLAVADPDWEVHVWQRDPQTGELVEVARVTGEDPADDASKTETVIIEEVEVDPEWSWDWDRTWLSFAVGAEFNVLAPTGRIQLPDARIKANELPGFDDKGFPSALRGVDVRVGAFSGRTPTRYPVVEGFFRTGYTEGHASFIPSDDVDGFDRGDAMQLDYLTVPLFFGGNIYFPRKWPVRPYGGLGAGFDVMRLRYARHDADDYVAAGLRIGFELHGGIDVRITNYFGLFGEVRQLWSARIKTGAALPDFGNTGFSVISGLKFGIPVGPGAAATQREAERRRDHKLRVVKHVETKPAPKVHTIVVPGPAPAGAPAPVAPPAPAVEVTAPAPTPAPIEPQPVAPPPSGAIEVDPSAGQ</sequence>
<dbReference type="InterPro" id="IPR011250">
    <property type="entry name" value="OMP/PagP_B-barrel"/>
</dbReference>
<dbReference type="InterPro" id="IPR029030">
    <property type="entry name" value="Caspase-like_dom_sf"/>
</dbReference>
<dbReference type="SUPFAM" id="SSF56925">
    <property type="entry name" value="OMPA-like"/>
    <property type="match status" value="1"/>
</dbReference>
<proteinExistence type="predicted"/>
<dbReference type="Gene3D" id="2.40.160.20">
    <property type="match status" value="1"/>
</dbReference>
<protein>
    <recommendedName>
        <fullName evidence="2">Peptidase C14 caspase domain-containing protein</fullName>
    </recommendedName>
</protein>
<dbReference type="PROSITE" id="PS00018">
    <property type="entry name" value="EF_HAND_1"/>
    <property type="match status" value="1"/>
</dbReference>
<dbReference type="Proteomes" id="UP000031599">
    <property type="component" value="Unassembled WGS sequence"/>
</dbReference>
<feature type="compositionally biased region" description="Pro residues" evidence="1">
    <location>
        <begin position="753"/>
        <end position="769"/>
    </location>
</feature>
<accession>A0A0C2A554</accession>
<dbReference type="GO" id="GO:0006508">
    <property type="term" value="P:proteolysis"/>
    <property type="evidence" value="ECO:0007669"/>
    <property type="project" value="InterPro"/>
</dbReference>
<dbReference type="InterPro" id="IPR018247">
    <property type="entry name" value="EF_Hand_1_Ca_BS"/>
</dbReference>
<evidence type="ECO:0000313" key="3">
    <source>
        <dbReference type="EMBL" id="KIG18553.1"/>
    </source>
</evidence>
<dbReference type="AlphaFoldDB" id="A0A0C2A554"/>
<evidence type="ECO:0000313" key="4">
    <source>
        <dbReference type="Proteomes" id="UP000031599"/>
    </source>
</evidence>
<evidence type="ECO:0000256" key="1">
    <source>
        <dbReference type="SAM" id="MobiDB-lite"/>
    </source>
</evidence>
<dbReference type="Gene3D" id="3.40.50.1460">
    <property type="match status" value="1"/>
</dbReference>
<dbReference type="GO" id="GO:0004197">
    <property type="term" value="F:cysteine-type endopeptidase activity"/>
    <property type="evidence" value="ECO:0007669"/>
    <property type="project" value="InterPro"/>
</dbReference>
<dbReference type="InterPro" id="IPR011600">
    <property type="entry name" value="Pept_C14_caspase"/>
</dbReference>
<comment type="caution">
    <text evidence="3">The sequence shown here is derived from an EMBL/GenBank/DDBJ whole genome shotgun (WGS) entry which is preliminary data.</text>
</comment>
<dbReference type="EMBL" id="JMCC02000010">
    <property type="protein sequence ID" value="KIG18553.1"/>
    <property type="molecule type" value="Genomic_DNA"/>
</dbReference>
<dbReference type="Pfam" id="PF00656">
    <property type="entry name" value="Peptidase_C14"/>
    <property type="match status" value="1"/>
</dbReference>
<reference evidence="3 4" key="1">
    <citation type="submission" date="2014-12" db="EMBL/GenBank/DDBJ databases">
        <title>Genome assembly of Enhygromyxa salina DSM 15201.</title>
        <authorList>
            <person name="Sharma G."/>
            <person name="Subramanian S."/>
        </authorList>
    </citation>
    <scope>NUCLEOTIDE SEQUENCE [LARGE SCALE GENOMIC DNA]</scope>
    <source>
        <strain evidence="3 4">DSM 15201</strain>
    </source>
</reference>
<feature type="region of interest" description="Disordered" evidence="1">
    <location>
        <begin position="724"/>
        <end position="780"/>
    </location>
</feature>
<name>A0A0C2A554_9BACT</name>